<evidence type="ECO:0000256" key="7">
    <source>
        <dbReference type="ARBA" id="ARBA00022823"/>
    </source>
</evidence>
<dbReference type="GO" id="GO:0031405">
    <property type="term" value="F:lipoic acid binding"/>
    <property type="evidence" value="ECO:0007669"/>
    <property type="project" value="TreeGrafter"/>
</dbReference>
<dbReference type="InterPro" id="IPR001078">
    <property type="entry name" value="2-oxoacid_DH_actylTfrase"/>
</dbReference>
<dbReference type="Pfam" id="PF00364">
    <property type="entry name" value="Biotin_lipoyl"/>
    <property type="match status" value="1"/>
</dbReference>
<evidence type="ECO:0000256" key="1">
    <source>
        <dbReference type="ARBA" id="ARBA00001938"/>
    </source>
</evidence>
<evidence type="ECO:0000256" key="2">
    <source>
        <dbReference type="ARBA" id="ARBA00004052"/>
    </source>
</evidence>
<keyword evidence="6 10" id="KW-0808">Transferase</keyword>
<dbReference type="InterPro" id="IPR003016">
    <property type="entry name" value="2-oxoA_DH_lipoyl-BS"/>
</dbReference>
<evidence type="ECO:0000256" key="10">
    <source>
        <dbReference type="RuleBase" id="RU003423"/>
    </source>
</evidence>
<reference evidence="14 15" key="1">
    <citation type="submission" date="2020-08" db="EMBL/GenBank/DDBJ databases">
        <title>The genome sequence of type strain Novosphingobium flavum NBRC 111647.</title>
        <authorList>
            <person name="Liu Y."/>
        </authorList>
    </citation>
    <scope>NUCLEOTIDE SEQUENCE [LARGE SCALE GENOMIC DNA]</scope>
    <source>
        <strain evidence="14 15">NBRC 111647</strain>
    </source>
</reference>
<dbReference type="Pfam" id="PF02817">
    <property type="entry name" value="E3_binding"/>
    <property type="match status" value="1"/>
</dbReference>
<comment type="caution">
    <text evidence="14">The sequence shown here is derived from an EMBL/GenBank/DDBJ whole genome shotgun (WGS) entry which is preliminary data.</text>
</comment>
<accession>A0A7X1FRA3</accession>
<comment type="function">
    <text evidence="2">E2 component of the 2-oxoglutarate dehydrogenase (OGDH) complex which catalyzes the second step in the conversion of 2-oxoglutarate to succinyl-CoA and CO(2).</text>
</comment>
<dbReference type="EC" id="2.3.1.-" evidence="10"/>
<dbReference type="GO" id="GO:0005737">
    <property type="term" value="C:cytoplasm"/>
    <property type="evidence" value="ECO:0007669"/>
    <property type="project" value="TreeGrafter"/>
</dbReference>
<evidence type="ECO:0000256" key="9">
    <source>
        <dbReference type="ARBA" id="ARBA00052761"/>
    </source>
</evidence>
<gene>
    <name evidence="14" type="ORF">H7F51_08315</name>
</gene>
<dbReference type="SUPFAM" id="SSF52777">
    <property type="entry name" value="CoA-dependent acyltransferases"/>
    <property type="match status" value="1"/>
</dbReference>
<comment type="subunit">
    <text evidence="5">Forms a 24-polypeptide structural core with octahedral symmetry. Part of the 2-oxoglutarate dehydrogenase (OGDH) complex composed of E1 (2-oxoglutarate dehydrogenase), E2 (dihydrolipoamide succinyltransferase) and E3 (dihydrolipoamide dehydrogenase); the complex contains multiple copies of the three enzymatic components (E1, E2 and E3).</text>
</comment>
<dbReference type="GO" id="GO:0004149">
    <property type="term" value="F:dihydrolipoyllysine-residue succinyltransferase activity"/>
    <property type="evidence" value="ECO:0007669"/>
    <property type="project" value="UniProtKB-EC"/>
</dbReference>
<evidence type="ECO:0000256" key="11">
    <source>
        <dbReference type="SAM" id="MobiDB-lite"/>
    </source>
</evidence>
<evidence type="ECO:0000259" key="12">
    <source>
        <dbReference type="PROSITE" id="PS50968"/>
    </source>
</evidence>
<dbReference type="InterPro" id="IPR023213">
    <property type="entry name" value="CAT-like_dom_sf"/>
</dbReference>
<evidence type="ECO:0000313" key="15">
    <source>
        <dbReference type="Proteomes" id="UP000566813"/>
    </source>
</evidence>
<dbReference type="GO" id="GO:0016407">
    <property type="term" value="F:acetyltransferase activity"/>
    <property type="evidence" value="ECO:0007669"/>
    <property type="project" value="TreeGrafter"/>
</dbReference>
<dbReference type="PANTHER" id="PTHR43178:SF5">
    <property type="entry name" value="LIPOAMIDE ACYLTRANSFERASE COMPONENT OF BRANCHED-CHAIN ALPHA-KETO ACID DEHYDROGENASE COMPLEX, MITOCHONDRIAL"/>
    <property type="match status" value="1"/>
</dbReference>
<dbReference type="SUPFAM" id="SSF51230">
    <property type="entry name" value="Single hybrid motif"/>
    <property type="match status" value="1"/>
</dbReference>
<dbReference type="Pfam" id="PF00198">
    <property type="entry name" value="2-oxoacid_dh"/>
    <property type="match status" value="1"/>
</dbReference>
<dbReference type="EMBL" id="JACLAW010000005">
    <property type="protein sequence ID" value="MBC2665524.1"/>
    <property type="molecule type" value="Genomic_DNA"/>
</dbReference>
<dbReference type="AlphaFoldDB" id="A0A7X1FRA3"/>
<dbReference type="InterPro" id="IPR004167">
    <property type="entry name" value="PSBD"/>
</dbReference>
<dbReference type="CDD" id="cd06849">
    <property type="entry name" value="lipoyl_domain"/>
    <property type="match status" value="1"/>
</dbReference>
<dbReference type="PROSITE" id="PS00189">
    <property type="entry name" value="LIPOYL"/>
    <property type="match status" value="1"/>
</dbReference>
<evidence type="ECO:0000256" key="5">
    <source>
        <dbReference type="ARBA" id="ARBA00011666"/>
    </source>
</evidence>
<dbReference type="PROSITE" id="PS51826">
    <property type="entry name" value="PSBD"/>
    <property type="match status" value="1"/>
</dbReference>
<evidence type="ECO:0000256" key="3">
    <source>
        <dbReference type="ARBA" id="ARBA00005145"/>
    </source>
</evidence>
<keyword evidence="8 10" id="KW-0012">Acyltransferase</keyword>
<name>A0A7X1FRA3_9SPHN</name>
<feature type="domain" description="Lipoyl-binding" evidence="12">
    <location>
        <begin position="3"/>
        <end position="78"/>
    </location>
</feature>
<proteinExistence type="inferred from homology"/>
<dbReference type="PROSITE" id="PS50968">
    <property type="entry name" value="BIOTINYL_LIPOYL"/>
    <property type="match status" value="1"/>
</dbReference>
<dbReference type="Proteomes" id="UP000566813">
    <property type="component" value="Unassembled WGS sequence"/>
</dbReference>
<evidence type="ECO:0000259" key="13">
    <source>
        <dbReference type="PROSITE" id="PS51826"/>
    </source>
</evidence>
<dbReference type="InterPro" id="IPR011053">
    <property type="entry name" value="Single_hybrid_motif"/>
</dbReference>
<evidence type="ECO:0000256" key="8">
    <source>
        <dbReference type="ARBA" id="ARBA00023315"/>
    </source>
</evidence>
<dbReference type="InterPro" id="IPR000089">
    <property type="entry name" value="Biotin_lipoyl"/>
</dbReference>
<dbReference type="SUPFAM" id="SSF47005">
    <property type="entry name" value="Peripheral subunit-binding domain of 2-oxo acid dehydrogenase complex"/>
    <property type="match status" value="1"/>
</dbReference>
<organism evidence="14 15">
    <name type="scientific">Novosphingobium flavum</name>
    <dbReference type="NCBI Taxonomy" id="1778672"/>
    <lineage>
        <taxon>Bacteria</taxon>
        <taxon>Pseudomonadati</taxon>
        <taxon>Pseudomonadota</taxon>
        <taxon>Alphaproteobacteria</taxon>
        <taxon>Sphingomonadales</taxon>
        <taxon>Sphingomonadaceae</taxon>
        <taxon>Novosphingobium</taxon>
    </lineage>
</organism>
<comment type="similarity">
    <text evidence="4 10">Belongs to the 2-oxoacid dehydrogenase family.</text>
</comment>
<keyword evidence="15" id="KW-1185">Reference proteome</keyword>
<evidence type="ECO:0000256" key="4">
    <source>
        <dbReference type="ARBA" id="ARBA00007317"/>
    </source>
</evidence>
<feature type="compositionally biased region" description="Pro residues" evidence="11">
    <location>
        <begin position="93"/>
        <end position="105"/>
    </location>
</feature>
<dbReference type="Gene3D" id="3.30.559.10">
    <property type="entry name" value="Chloramphenicol acetyltransferase-like domain"/>
    <property type="match status" value="1"/>
</dbReference>
<protein>
    <recommendedName>
        <fullName evidence="10">Dihydrolipoamide acetyltransferase component of pyruvate dehydrogenase complex</fullName>
        <ecNumber evidence="10">2.3.1.-</ecNumber>
    </recommendedName>
</protein>
<comment type="pathway">
    <text evidence="3">Amino-acid degradation; L-lysine degradation via saccharopine pathway; glutaryl-CoA from L-lysine: step 6/6.</text>
</comment>
<comment type="cofactor">
    <cofactor evidence="1 10">
        <name>(R)-lipoate</name>
        <dbReference type="ChEBI" id="CHEBI:83088"/>
    </cofactor>
</comment>
<feature type="domain" description="Peripheral subunit-binding (PSBD)" evidence="13">
    <location>
        <begin position="120"/>
        <end position="155"/>
    </location>
</feature>
<dbReference type="PANTHER" id="PTHR43178">
    <property type="entry name" value="DIHYDROLIPOAMIDE ACETYLTRANSFERASE COMPONENT OF PYRUVATE DEHYDROGENASE COMPLEX"/>
    <property type="match status" value="1"/>
</dbReference>
<sequence>MARLEFRLPDIGEGVAEAEIVEWHAAVGDAVKEGQTIVAVMTDKATVEMESPADGVLLERCGEIGGTLAVGALLFALETAGDEVAQTPVEGVAPPPPPPSSPPAPREAERTLPASGHRVLASPAVRQRAKALGIDLATVPASGEVVRHEDLDRHLLGAGGRLPLPAPTPVKSDLQGKEIAVTGLRRQIARRMQEAKAHIPHFTFVDELDVTALEDLRAAMNRDRGDRPPLSVLPFLVAALCRALHDFPMLNTHYDDAREVLIRFDAVHVGIATQTEGGLMVPVLRDAAGLDPWQIAEGIAALASRARSGKIGGEELRGSTITVTALGRLGGIAATPIINRPEVAIIAPHRVIDRAVPVAGGGIESRKMMNLSISCDHRVIDGYVAASFVQSIRQILAAPAALAPA</sequence>
<dbReference type="FunFam" id="3.30.559.10:FF:000007">
    <property type="entry name" value="Dihydrolipoamide acetyltransferase component of pyruvate dehydrogenase complex"/>
    <property type="match status" value="1"/>
</dbReference>
<comment type="catalytic activity">
    <reaction evidence="9">
        <text>N(6)-[(R)-dihydrolipoyl]-L-lysyl-[protein] + succinyl-CoA = N(6)-[(R)-S(8)-succinyldihydrolipoyl]-L-lysyl-[protein] + CoA</text>
        <dbReference type="Rhea" id="RHEA:15213"/>
        <dbReference type="Rhea" id="RHEA-COMP:10475"/>
        <dbReference type="Rhea" id="RHEA-COMP:20092"/>
        <dbReference type="ChEBI" id="CHEBI:57287"/>
        <dbReference type="ChEBI" id="CHEBI:57292"/>
        <dbReference type="ChEBI" id="CHEBI:83100"/>
        <dbReference type="ChEBI" id="CHEBI:83120"/>
        <dbReference type="EC" id="2.3.1.61"/>
    </reaction>
</comment>
<feature type="region of interest" description="Disordered" evidence="11">
    <location>
        <begin position="87"/>
        <end position="119"/>
    </location>
</feature>
<dbReference type="RefSeq" id="WP_185663776.1">
    <property type="nucleotide sequence ID" value="NZ_JACLAW010000005.1"/>
</dbReference>
<dbReference type="Gene3D" id="2.40.50.100">
    <property type="match status" value="1"/>
</dbReference>
<dbReference type="Gene3D" id="4.10.320.10">
    <property type="entry name" value="E3-binding domain"/>
    <property type="match status" value="1"/>
</dbReference>
<evidence type="ECO:0000313" key="14">
    <source>
        <dbReference type="EMBL" id="MBC2665524.1"/>
    </source>
</evidence>
<evidence type="ECO:0000256" key="6">
    <source>
        <dbReference type="ARBA" id="ARBA00022679"/>
    </source>
</evidence>
<dbReference type="InterPro" id="IPR050743">
    <property type="entry name" value="2-oxoacid_DH_E2_comp"/>
</dbReference>
<dbReference type="InterPro" id="IPR036625">
    <property type="entry name" value="E3-bd_dom_sf"/>
</dbReference>
<keyword evidence="7 10" id="KW-0450">Lipoyl</keyword>